<name>W4FKD7_APHAT</name>
<proteinExistence type="predicted"/>
<evidence type="ECO:0000313" key="1">
    <source>
        <dbReference type="EMBL" id="ETV67304.1"/>
    </source>
</evidence>
<dbReference type="EMBL" id="KI913200">
    <property type="protein sequence ID" value="ETV67304.1"/>
    <property type="molecule type" value="Genomic_DNA"/>
</dbReference>
<dbReference type="GeneID" id="20818534"/>
<accession>W4FKD7</accession>
<reference evidence="1" key="1">
    <citation type="submission" date="2013-12" db="EMBL/GenBank/DDBJ databases">
        <title>The Genome Sequence of Aphanomyces astaci APO3.</title>
        <authorList>
            <consortium name="The Broad Institute Genomics Platform"/>
            <person name="Russ C."/>
            <person name="Tyler B."/>
            <person name="van West P."/>
            <person name="Dieguez-Uribeondo J."/>
            <person name="Young S.K."/>
            <person name="Zeng Q."/>
            <person name="Gargeya S."/>
            <person name="Fitzgerald M."/>
            <person name="Abouelleil A."/>
            <person name="Alvarado L."/>
            <person name="Chapman S.B."/>
            <person name="Gainer-Dewar J."/>
            <person name="Goldberg J."/>
            <person name="Griggs A."/>
            <person name="Gujja S."/>
            <person name="Hansen M."/>
            <person name="Howarth C."/>
            <person name="Imamovic A."/>
            <person name="Ireland A."/>
            <person name="Larimer J."/>
            <person name="McCowan C."/>
            <person name="Murphy C."/>
            <person name="Pearson M."/>
            <person name="Poon T.W."/>
            <person name="Priest M."/>
            <person name="Roberts A."/>
            <person name="Saif S."/>
            <person name="Shea T."/>
            <person name="Sykes S."/>
            <person name="Wortman J."/>
            <person name="Nusbaum C."/>
            <person name="Birren B."/>
        </authorList>
    </citation>
    <scope>NUCLEOTIDE SEQUENCE [LARGE SCALE GENOMIC DNA]</scope>
    <source>
        <strain evidence="1">APO3</strain>
    </source>
</reference>
<feature type="non-terminal residue" evidence="1">
    <location>
        <position position="1"/>
    </location>
</feature>
<dbReference type="VEuPathDB" id="FungiDB:H257_16538"/>
<dbReference type="AlphaFoldDB" id="W4FKD7"/>
<protein>
    <submittedName>
        <fullName evidence="1">Uncharacterized protein</fullName>
    </submittedName>
</protein>
<sequence length="219" mass="24020">QFKQRPERAMIPLPDSFRCRLAAKVGKPLGKSRTSVGQPVELNLSTSSFGVVSAMLVDASTSIVAVHHAEPTNSKLLWDPATAKDIYVKTAANTTQDKYTKLTIDNYNEVILQVWENANKVRNGQASFAVLLFAYIDKSTESAGNRRATAHNIETSAARVASYMQEQHMELGPLQTNYASVVTARLPAATPISIPNNATMQQLGHIDRMAAEHTEARRL</sequence>
<dbReference type="OrthoDB" id="110390at2759"/>
<organism evidence="1">
    <name type="scientific">Aphanomyces astaci</name>
    <name type="common">Crayfish plague agent</name>
    <dbReference type="NCBI Taxonomy" id="112090"/>
    <lineage>
        <taxon>Eukaryota</taxon>
        <taxon>Sar</taxon>
        <taxon>Stramenopiles</taxon>
        <taxon>Oomycota</taxon>
        <taxon>Saprolegniomycetes</taxon>
        <taxon>Saprolegniales</taxon>
        <taxon>Verrucalvaceae</taxon>
        <taxon>Aphanomyces</taxon>
    </lineage>
</organism>
<gene>
    <name evidence="1" type="ORF">H257_16538</name>
</gene>
<dbReference type="RefSeq" id="XP_009843293.1">
    <property type="nucleotide sequence ID" value="XM_009844991.1"/>
</dbReference>